<evidence type="ECO:0000313" key="3">
    <source>
        <dbReference type="Proteomes" id="UP001479436"/>
    </source>
</evidence>
<proteinExistence type="predicted"/>
<gene>
    <name evidence="2" type="ORF">K7432_016690</name>
</gene>
<protein>
    <submittedName>
        <fullName evidence="2">Uncharacterized protein</fullName>
    </submittedName>
</protein>
<sequence length="375" mass="42454">MSSVSWLKISFPSRETGEKLGFHVQFLSASKVMCVHCRQNMVVGPQSFKVLRCTSCGIQFFTPLHSSCSKNPDSTITADFKFDRPVDLGTFLHNHGTGLSSSSARIGFVYFREKSGPSSLLNRSTKKIRNDLRFLGSIWEKALAIVSGSWIRFYDLQSETSLDAQYKLIGELELKDIQLDFLTEYKGRRCVLALSRGRSYVYIQVGSSTLQYWWGECFEYFVQKLRPPRHYNSSSSLNCRTYQTNVTSPLSRPPHTGGLPKSFFELERVKHLKKRLSSFHIGGLELISSLGNSEQRYSSNIYSTDFVQETTDADDLLSSSPDSSTVEGFSSSEGDEEPHDCNGRWSHNLTESKPDSLQMESNWEYLLDAFPLPPI</sequence>
<dbReference type="SUPFAM" id="SSF50729">
    <property type="entry name" value="PH domain-like"/>
    <property type="match status" value="1"/>
</dbReference>
<reference evidence="2 3" key="1">
    <citation type="submission" date="2023-04" db="EMBL/GenBank/DDBJ databases">
        <title>Genome of Basidiobolus ranarum AG-B5.</title>
        <authorList>
            <person name="Stajich J.E."/>
            <person name="Carter-House D."/>
            <person name="Gryganskyi A."/>
        </authorList>
    </citation>
    <scope>NUCLEOTIDE SEQUENCE [LARGE SCALE GENOMIC DNA]</scope>
    <source>
        <strain evidence="2 3">AG-B5</strain>
    </source>
</reference>
<accession>A0ABR2WEB6</accession>
<keyword evidence="3" id="KW-1185">Reference proteome</keyword>
<name>A0ABR2WEB6_9FUNG</name>
<comment type="caution">
    <text evidence="2">The sequence shown here is derived from an EMBL/GenBank/DDBJ whole genome shotgun (WGS) entry which is preliminary data.</text>
</comment>
<evidence type="ECO:0000313" key="2">
    <source>
        <dbReference type="EMBL" id="KAK9759852.1"/>
    </source>
</evidence>
<evidence type="ECO:0000256" key="1">
    <source>
        <dbReference type="SAM" id="MobiDB-lite"/>
    </source>
</evidence>
<feature type="region of interest" description="Disordered" evidence="1">
    <location>
        <begin position="314"/>
        <end position="353"/>
    </location>
</feature>
<dbReference type="EMBL" id="JASJQH010002923">
    <property type="protein sequence ID" value="KAK9759852.1"/>
    <property type="molecule type" value="Genomic_DNA"/>
</dbReference>
<dbReference type="Proteomes" id="UP001479436">
    <property type="component" value="Unassembled WGS sequence"/>
</dbReference>
<organism evidence="2 3">
    <name type="scientific">Basidiobolus ranarum</name>
    <dbReference type="NCBI Taxonomy" id="34480"/>
    <lineage>
        <taxon>Eukaryota</taxon>
        <taxon>Fungi</taxon>
        <taxon>Fungi incertae sedis</taxon>
        <taxon>Zoopagomycota</taxon>
        <taxon>Entomophthoromycotina</taxon>
        <taxon>Basidiobolomycetes</taxon>
        <taxon>Basidiobolales</taxon>
        <taxon>Basidiobolaceae</taxon>
        <taxon>Basidiobolus</taxon>
    </lineage>
</organism>